<dbReference type="AlphaFoldDB" id="V2XPM2"/>
<dbReference type="HOGENOM" id="CLU_3306714_0_0_9"/>
<dbReference type="EMBL" id="ACIL03000005">
    <property type="protein sequence ID" value="ESL04099.1"/>
    <property type="molecule type" value="Genomic_DNA"/>
</dbReference>
<reference evidence="1 2" key="1">
    <citation type="submission" date="2013-06" db="EMBL/GenBank/DDBJ databases">
        <authorList>
            <person name="Weinstock G."/>
            <person name="Sodergren E."/>
            <person name="Clifton S."/>
            <person name="Fulton L."/>
            <person name="Fulton B."/>
            <person name="Courtney L."/>
            <person name="Fronick C."/>
            <person name="Harrison M."/>
            <person name="Strong C."/>
            <person name="Farmer C."/>
            <person name="Delahaunty K."/>
            <person name="Markovic C."/>
            <person name="Hall O."/>
            <person name="Minx P."/>
            <person name="Tomlinson C."/>
            <person name="Mitreva M."/>
            <person name="Nelson J."/>
            <person name="Hou S."/>
            <person name="Wollam A."/>
            <person name="Pepin K.H."/>
            <person name="Johnson M."/>
            <person name="Bhonagiri V."/>
            <person name="Nash W.E."/>
            <person name="Warren W."/>
            <person name="Chinwalla A."/>
            <person name="Mardis E.R."/>
            <person name="Wilson R.K."/>
        </authorList>
    </citation>
    <scope>NUCLEOTIDE SEQUENCE [LARGE SCALE GENOMIC DNA]</scope>
    <source>
        <strain evidence="1 2">ATCC 51271</strain>
    </source>
</reference>
<evidence type="ECO:0000313" key="1">
    <source>
        <dbReference type="EMBL" id="ESL04099.1"/>
    </source>
</evidence>
<evidence type="ECO:0000313" key="2">
    <source>
        <dbReference type="Proteomes" id="UP000018227"/>
    </source>
</evidence>
<protein>
    <submittedName>
        <fullName evidence="1">Uncharacterized protein</fullName>
    </submittedName>
</protein>
<organism evidence="1 2">
    <name type="scientific">Catonella morbi ATCC 51271</name>
    <dbReference type="NCBI Taxonomy" id="592026"/>
    <lineage>
        <taxon>Bacteria</taxon>
        <taxon>Bacillati</taxon>
        <taxon>Bacillota</taxon>
        <taxon>Clostridia</taxon>
        <taxon>Lachnospirales</taxon>
        <taxon>Lachnospiraceae</taxon>
        <taxon>Catonella</taxon>
    </lineage>
</organism>
<dbReference type="STRING" id="592026.GCWU0000282_000445"/>
<comment type="caution">
    <text evidence="1">The sequence shown here is derived from an EMBL/GenBank/DDBJ whole genome shotgun (WGS) entry which is preliminary data.</text>
</comment>
<proteinExistence type="predicted"/>
<accession>V2XPM2</accession>
<name>V2XPM2_9FIRM</name>
<keyword evidence="2" id="KW-1185">Reference proteome</keyword>
<gene>
    <name evidence="1" type="ORF">GCWU0000282_000445</name>
</gene>
<sequence length="39" mass="4542">MLFHLSLNLYNNGNSHFAKRAGGKLLISRSFSVRYLRFL</sequence>
<dbReference type="Proteomes" id="UP000018227">
    <property type="component" value="Unassembled WGS sequence"/>
</dbReference>